<dbReference type="AlphaFoldDB" id="F5IW14"/>
<dbReference type="PROSITE" id="PS51257">
    <property type="entry name" value="PROKAR_LIPOPROTEIN"/>
    <property type="match status" value="1"/>
</dbReference>
<organism evidence="2 3">
    <name type="scientific">Dysgonomonas gadei ATCC BAA-286</name>
    <dbReference type="NCBI Taxonomy" id="742766"/>
    <lineage>
        <taxon>Bacteria</taxon>
        <taxon>Pseudomonadati</taxon>
        <taxon>Bacteroidota</taxon>
        <taxon>Bacteroidia</taxon>
        <taxon>Bacteroidales</taxon>
        <taxon>Dysgonomonadaceae</taxon>
        <taxon>Dysgonomonas</taxon>
    </lineage>
</organism>
<proteinExistence type="predicted"/>
<dbReference type="Proteomes" id="UP000004913">
    <property type="component" value="Unassembled WGS sequence"/>
</dbReference>
<dbReference type="Gene3D" id="1.25.40.390">
    <property type="match status" value="1"/>
</dbReference>
<feature type="chain" id="PRO_5005676783" description="SusD/RagB family nutrient-binding outer membrane lipoprotein" evidence="1">
    <location>
        <begin position="21"/>
        <end position="556"/>
    </location>
</feature>
<dbReference type="RefSeq" id="WP_006798579.1">
    <property type="nucleotide sequence ID" value="NZ_GL891980.1"/>
</dbReference>
<dbReference type="InterPro" id="IPR011990">
    <property type="entry name" value="TPR-like_helical_dom_sf"/>
</dbReference>
<keyword evidence="3" id="KW-1185">Reference proteome</keyword>
<name>F5IW14_9BACT</name>
<reference evidence="2 3" key="1">
    <citation type="submission" date="2011-04" db="EMBL/GenBank/DDBJ databases">
        <title>The Genome Sequence of Dysgonomonas gadei ATCC BAA-286.</title>
        <authorList>
            <consortium name="The Broad Institute Genome Sequencing Platform"/>
            <person name="Earl A."/>
            <person name="Ward D."/>
            <person name="Feldgarden M."/>
            <person name="Gevers D."/>
            <person name="Pudlo N."/>
            <person name="Martens E."/>
            <person name="Allen-Vercoe E."/>
            <person name="Young S.K."/>
            <person name="Zeng Q."/>
            <person name="Gargeya S."/>
            <person name="Fitzgerald M."/>
            <person name="Haas B."/>
            <person name="Abouelleil A."/>
            <person name="Alvarado L."/>
            <person name="Arachchi H.M."/>
            <person name="Berlin A."/>
            <person name="Brown A."/>
            <person name="Chapman S.B."/>
            <person name="Chen Z."/>
            <person name="Dunbar C."/>
            <person name="Freedman E."/>
            <person name="Gearin G."/>
            <person name="Gellesch M."/>
            <person name="Goldberg J."/>
            <person name="Griggs A."/>
            <person name="Gujja S."/>
            <person name="Heiman D."/>
            <person name="Howarth C."/>
            <person name="Larson L."/>
            <person name="Lui A."/>
            <person name="MacDonald P.J.P."/>
            <person name="Mehta T."/>
            <person name="Montmayeur A."/>
            <person name="Murphy C."/>
            <person name="Neiman D."/>
            <person name="Pearson M."/>
            <person name="Priest M."/>
            <person name="Roberts A."/>
            <person name="Saif S."/>
            <person name="Shea T."/>
            <person name="Shenoy N."/>
            <person name="Sisk P."/>
            <person name="Stolte C."/>
            <person name="Sykes S."/>
            <person name="Yandava C."/>
            <person name="Wortman J."/>
            <person name="Nusbaum C."/>
            <person name="Birren B."/>
        </authorList>
    </citation>
    <scope>NUCLEOTIDE SEQUENCE [LARGE SCALE GENOMIC DNA]</scope>
    <source>
        <strain evidence="2 3">ATCC BAA-286</strain>
    </source>
</reference>
<feature type="signal peptide" evidence="1">
    <location>
        <begin position="1"/>
        <end position="20"/>
    </location>
</feature>
<accession>F5IW14</accession>
<dbReference type="InterPro" id="IPR041662">
    <property type="entry name" value="SusD-like_2"/>
</dbReference>
<gene>
    <name evidence="2" type="ORF">HMPREF9455_01064</name>
</gene>
<dbReference type="Pfam" id="PF12771">
    <property type="entry name" value="SusD-like_2"/>
    <property type="match status" value="1"/>
</dbReference>
<comment type="caution">
    <text evidence="2">The sequence shown here is derived from an EMBL/GenBank/DDBJ whole genome shotgun (WGS) entry which is preliminary data.</text>
</comment>
<dbReference type="EMBL" id="ADLV01000015">
    <property type="protein sequence ID" value="EGK02814.1"/>
    <property type="molecule type" value="Genomic_DNA"/>
</dbReference>
<dbReference type="OrthoDB" id="1109828at2"/>
<protein>
    <recommendedName>
        <fullName evidence="4">SusD/RagB family nutrient-binding outer membrane lipoprotein</fullName>
    </recommendedName>
</protein>
<dbReference type="STRING" id="742766.HMPREF9455_01064"/>
<evidence type="ECO:0000313" key="3">
    <source>
        <dbReference type="Proteomes" id="UP000004913"/>
    </source>
</evidence>
<dbReference type="eggNOG" id="COG4198">
    <property type="taxonomic scope" value="Bacteria"/>
</dbReference>
<sequence>MKITKIFLGCLLLTSVFVGCDITNLNDNPNEPTGDVDYNMNNSRLASVFRTSMPAIEGDDEQRVKSLMVDFYAQMLEGGNFTTKNYQMNEDWQQRLYRRIQSPVAQLNIVIRNLSEESPDLYANSIAVAKIWRVYVQSQGVDCFGPIPFAPYSEVVDNPPYKSVEDSYKEFFKELEEAAALLGKAGSKPIFTASNYDIIYANDVAKWKKFANSLRLRLALRLSEVNSNLCSEQAKAAIAAGVLDSPADNAYLPPKANGDWGQDYNYTMFQISWGGPLMMTTSFEKLLTGIGGFDWPTGVSNKRAALNAGTATPVSTVHPVKVDPRGPVMFDPGYENGDWKGIPAGLPSNEYGTGQYKTVLYSELGILIQAGAPYKARPYDLFLYEEVCFLKAEAALRGFITGNAKEEYEKGVKASFTTWGVSGVTEYLTSMDKNQAGTSAKFEDIAGAGNTQLEKIITQKYFALFPDMSMEAWNDKRRLNLPRMDVPVLRDQLLYNNSDKDIKKPANFIRRVQYPQNEIQINKTEYDKGVQLLGGKDNVSTSIWWDKQANYCTSAN</sequence>
<dbReference type="HOGENOM" id="CLU_025928_1_0_10"/>
<evidence type="ECO:0000256" key="1">
    <source>
        <dbReference type="SAM" id="SignalP"/>
    </source>
</evidence>
<dbReference type="SUPFAM" id="SSF48452">
    <property type="entry name" value="TPR-like"/>
    <property type="match status" value="1"/>
</dbReference>
<keyword evidence="1" id="KW-0732">Signal</keyword>
<evidence type="ECO:0008006" key="4">
    <source>
        <dbReference type="Google" id="ProtNLM"/>
    </source>
</evidence>
<evidence type="ECO:0000313" key="2">
    <source>
        <dbReference type="EMBL" id="EGK02814.1"/>
    </source>
</evidence>